<dbReference type="Proteomes" id="UP000260823">
    <property type="component" value="Unassembled WGS sequence"/>
</dbReference>
<name>A0A3E2NUV0_9SPHI</name>
<accession>A0A3E2NUV0</accession>
<dbReference type="EMBL" id="QWDE01000001">
    <property type="protein sequence ID" value="RFZ84784.1"/>
    <property type="molecule type" value="Genomic_DNA"/>
</dbReference>
<dbReference type="RefSeq" id="WP_117381686.1">
    <property type="nucleotide sequence ID" value="NZ_QWDE01000001.1"/>
</dbReference>
<dbReference type="AlphaFoldDB" id="A0A3E2NUV0"/>
<evidence type="ECO:0000313" key="1">
    <source>
        <dbReference type="EMBL" id="RFZ84784.1"/>
    </source>
</evidence>
<organism evidence="1 2">
    <name type="scientific">Mucilaginibacter terrenus</name>
    <dbReference type="NCBI Taxonomy" id="2482727"/>
    <lineage>
        <taxon>Bacteria</taxon>
        <taxon>Pseudomonadati</taxon>
        <taxon>Bacteroidota</taxon>
        <taxon>Sphingobacteriia</taxon>
        <taxon>Sphingobacteriales</taxon>
        <taxon>Sphingobacteriaceae</taxon>
        <taxon>Mucilaginibacter</taxon>
    </lineage>
</organism>
<reference evidence="1 2" key="1">
    <citation type="submission" date="2018-08" db="EMBL/GenBank/DDBJ databases">
        <title>Mucilaginibacter terrae sp. nov., isolated from manganese diggings.</title>
        <authorList>
            <person name="Huang Y."/>
            <person name="Zhou Z."/>
        </authorList>
    </citation>
    <scope>NUCLEOTIDE SEQUENCE [LARGE SCALE GENOMIC DNA]</scope>
    <source>
        <strain evidence="1 2">ZH6</strain>
    </source>
</reference>
<protein>
    <submittedName>
        <fullName evidence="1">Uncharacterized protein</fullName>
    </submittedName>
</protein>
<gene>
    <name evidence="1" type="ORF">DYU05_04030</name>
</gene>
<proteinExistence type="predicted"/>
<evidence type="ECO:0000313" key="2">
    <source>
        <dbReference type="Proteomes" id="UP000260823"/>
    </source>
</evidence>
<keyword evidence="2" id="KW-1185">Reference proteome</keyword>
<sequence length="78" mass="9248">MNKVLNVWRFQRLSESLENRNWYKGYLFMETPNGNVIVTIDHRHFAFWQAEFGVTLEDIESRLLPPIISPPSNNDNQL</sequence>
<comment type="caution">
    <text evidence="1">The sequence shown here is derived from an EMBL/GenBank/DDBJ whole genome shotgun (WGS) entry which is preliminary data.</text>
</comment>